<organism evidence="2 3">
    <name type="scientific">Xylaria arbuscula</name>
    <dbReference type="NCBI Taxonomy" id="114810"/>
    <lineage>
        <taxon>Eukaryota</taxon>
        <taxon>Fungi</taxon>
        <taxon>Dikarya</taxon>
        <taxon>Ascomycota</taxon>
        <taxon>Pezizomycotina</taxon>
        <taxon>Sordariomycetes</taxon>
        <taxon>Xylariomycetidae</taxon>
        <taxon>Xylariales</taxon>
        <taxon>Xylariaceae</taxon>
        <taxon>Xylaria</taxon>
    </lineage>
</organism>
<proteinExistence type="predicted"/>
<name>A0A9W8NCH2_9PEZI</name>
<evidence type="ECO:0000256" key="1">
    <source>
        <dbReference type="SAM" id="MobiDB-lite"/>
    </source>
</evidence>
<feature type="region of interest" description="Disordered" evidence="1">
    <location>
        <begin position="1"/>
        <end position="25"/>
    </location>
</feature>
<reference evidence="2" key="1">
    <citation type="submission" date="2022-07" db="EMBL/GenBank/DDBJ databases">
        <title>Genome Sequence of Xylaria arbuscula.</title>
        <authorList>
            <person name="Buettner E."/>
        </authorList>
    </citation>
    <scope>NUCLEOTIDE SEQUENCE</scope>
    <source>
        <strain evidence="2">VT107</strain>
    </source>
</reference>
<comment type="caution">
    <text evidence="2">The sequence shown here is derived from an EMBL/GenBank/DDBJ whole genome shotgun (WGS) entry which is preliminary data.</text>
</comment>
<gene>
    <name evidence="2" type="ORF">NPX13_g6644</name>
</gene>
<accession>A0A9W8NCH2</accession>
<evidence type="ECO:0000313" key="2">
    <source>
        <dbReference type="EMBL" id="KAJ3567801.1"/>
    </source>
</evidence>
<dbReference type="EMBL" id="JANPWZ010001200">
    <property type="protein sequence ID" value="KAJ3567801.1"/>
    <property type="molecule type" value="Genomic_DNA"/>
</dbReference>
<dbReference type="Proteomes" id="UP001148614">
    <property type="component" value="Unassembled WGS sequence"/>
</dbReference>
<dbReference type="AlphaFoldDB" id="A0A9W8NCH2"/>
<evidence type="ECO:0000313" key="3">
    <source>
        <dbReference type="Proteomes" id="UP001148614"/>
    </source>
</evidence>
<keyword evidence="3" id="KW-1185">Reference proteome</keyword>
<feature type="compositionally biased region" description="Polar residues" evidence="1">
    <location>
        <begin position="14"/>
        <end position="25"/>
    </location>
</feature>
<protein>
    <submittedName>
        <fullName evidence="2">Uncharacterized protein</fullName>
    </submittedName>
</protein>
<sequence length="136" mass="14920">MRPSMMTREEDKTGSTWPNPGQPGTTIAADRQLPDFLVWIGWDRKTGLWSCRSVELRSRVESRRCAVAGRCRSLQVTFTAAACTSSSRSCIYWASCLEAAFKPTPTQIHNHEGAGNNGAKNKGFGKAGDDVLDVQI</sequence>